<sequence length="71" mass="8395">MHKIEGNKKIFDLLIYQICKYEKGKLKKETLSEQENGFLLSHSKPNIIFISFFGNFLHFKLITSLKEIFSK</sequence>
<reference evidence="1 2" key="1">
    <citation type="submission" date="2018-10" db="EMBL/GenBank/DDBJ databases">
        <title>Draft genome sequence of the microsporidian Tubulinosema ratisbonensis.</title>
        <authorList>
            <person name="Polonais V."/>
            <person name="Peyretaillade E."/>
            <person name="Niehus S."/>
            <person name="Wawrzyniak I."/>
            <person name="Franchet A."/>
            <person name="Gaspin C."/>
            <person name="Reichstadt M."/>
            <person name="Belser C."/>
            <person name="Labadie K."/>
            <person name="Delbac F."/>
            <person name="Ferrandon D."/>
        </authorList>
    </citation>
    <scope>NUCLEOTIDE SEQUENCE [LARGE SCALE GENOMIC DNA]</scope>
    <source>
        <strain evidence="1 2">Franzen</strain>
    </source>
</reference>
<dbReference type="EMBL" id="RCSS01000280">
    <property type="protein sequence ID" value="RVD92203.1"/>
    <property type="molecule type" value="Genomic_DNA"/>
</dbReference>
<accession>A0A437ALZ0</accession>
<keyword evidence="2" id="KW-1185">Reference proteome</keyword>
<dbReference type="Proteomes" id="UP000282876">
    <property type="component" value="Unassembled WGS sequence"/>
</dbReference>
<evidence type="ECO:0000313" key="2">
    <source>
        <dbReference type="Proteomes" id="UP000282876"/>
    </source>
</evidence>
<gene>
    <name evidence="1" type="ORF">TUBRATIS_13050</name>
</gene>
<organism evidence="1 2">
    <name type="scientific">Tubulinosema ratisbonensis</name>
    <dbReference type="NCBI Taxonomy" id="291195"/>
    <lineage>
        <taxon>Eukaryota</taxon>
        <taxon>Fungi</taxon>
        <taxon>Fungi incertae sedis</taxon>
        <taxon>Microsporidia</taxon>
        <taxon>Tubulinosematoidea</taxon>
        <taxon>Tubulinosematidae</taxon>
        <taxon>Tubulinosema</taxon>
    </lineage>
</organism>
<dbReference type="VEuPathDB" id="MicrosporidiaDB:TUBRATIS_13050"/>
<proteinExistence type="predicted"/>
<evidence type="ECO:0000313" key="1">
    <source>
        <dbReference type="EMBL" id="RVD92203.1"/>
    </source>
</evidence>
<dbReference type="AlphaFoldDB" id="A0A437ALZ0"/>
<protein>
    <submittedName>
        <fullName evidence="1">Uncharacterized protein</fullName>
    </submittedName>
</protein>
<name>A0A437ALZ0_9MICR</name>
<comment type="caution">
    <text evidence="1">The sequence shown here is derived from an EMBL/GenBank/DDBJ whole genome shotgun (WGS) entry which is preliminary data.</text>
</comment>